<evidence type="ECO:0000256" key="2">
    <source>
        <dbReference type="SAM" id="MobiDB-lite"/>
    </source>
</evidence>
<keyword evidence="1" id="KW-0040">ANK repeat</keyword>
<protein>
    <submittedName>
        <fullName evidence="3">Uncharacterized protein</fullName>
    </submittedName>
</protein>
<reference evidence="3" key="1">
    <citation type="submission" date="2015-04" db="UniProtKB">
        <authorList>
            <consortium name="EnsemblPlants"/>
        </authorList>
    </citation>
    <scope>IDENTIFICATION</scope>
</reference>
<dbReference type="Gramene" id="OPUNC09G04800.1">
    <property type="protein sequence ID" value="OPUNC09G04800.1"/>
    <property type="gene ID" value="OPUNC09G04800"/>
</dbReference>
<sequence>MASSSGEPCSSTATAATMDDAKLMVALATSCGDCQHLKEVVLSNQEYSTSSMVASGKNTDAPLGNTFSAAINPLLLASACTGSLKGLDLLLNSKVAAGDQRVLPFALESQRFCDLISAYTSSDTCLETQRIPPHDDPEALLAGMLLEGVTVDGDTVLHALATYGENDDFQKCAQTVCSKARQLLFKQNKNGDTPLHCAARSGKSQMLSCLIGLARGGGGDGSSSSNGGSTDRVKGLLGTENELKETALHEAVRIGDNDMVVLLLKGYPELASFPKDGTSNTFENIIVETLYSKSNEKLPYSGQKGQNALHAAVLRGTGMISHKTTNQHSSLGNKNLTTERDEKGSTPLHFAAAKYFDVVRTQLGLIKPFAAVGTETIARKRVLARTGC</sequence>
<dbReference type="PANTHER" id="PTHR24121">
    <property type="entry name" value="NO MECHANORECEPTOR POTENTIAL C, ISOFORM D-RELATED"/>
    <property type="match status" value="1"/>
</dbReference>
<dbReference type="Pfam" id="PF00023">
    <property type="entry name" value="Ank"/>
    <property type="match status" value="1"/>
</dbReference>
<dbReference type="PROSITE" id="PS50088">
    <property type="entry name" value="ANK_REPEAT"/>
    <property type="match status" value="1"/>
</dbReference>
<evidence type="ECO:0000313" key="3">
    <source>
        <dbReference type="EnsemblPlants" id="OPUNC09G04800.1"/>
    </source>
</evidence>
<dbReference type="OMA" id="NPTHYIF"/>
<dbReference type="PANTHER" id="PTHR24121:SF21">
    <property type="entry name" value="ANKYRIN REPEAT FAMILY PROTEIN"/>
    <property type="match status" value="1"/>
</dbReference>
<dbReference type="eggNOG" id="KOG0504">
    <property type="taxonomic scope" value="Eukaryota"/>
</dbReference>
<proteinExistence type="predicted"/>
<feature type="compositionally biased region" description="Polar residues" evidence="2">
    <location>
        <begin position="323"/>
        <end position="336"/>
    </location>
</feature>
<organism evidence="3">
    <name type="scientific">Oryza punctata</name>
    <name type="common">Red rice</name>
    <dbReference type="NCBI Taxonomy" id="4537"/>
    <lineage>
        <taxon>Eukaryota</taxon>
        <taxon>Viridiplantae</taxon>
        <taxon>Streptophyta</taxon>
        <taxon>Embryophyta</taxon>
        <taxon>Tracheophyta</taxon>
        <taxon>Spermatophyta</taxon>
        <taxon>Magnoliopsida</taxon>
        <taxon>Liliopsida</taxon>
        <taxon>Poales</taxon>
        <taxon>Poaceae</taxon>
        <taxon>BOP clade</taxon>
        <taxon>Oryzoideae</taxon>
        <taxon>Oryzeae</taxon>
        <taxon>Oryzinae</taxon>
        <taxon>Oryza</taxon>
    </lineage>
</organism>
<dbReference type="Pfam" id="PF13637">
    <property type="entry name" value="Ank_4"/>
    <property type="match status" value="1"/>
</dbReference>
<dbReference type="STRING" id="4537.A0A0E0LZS6"/>
<dbReference type="EnsemblPlants" id="OPUNC09G04800.1">
    <property type="protein sequence ID" value="OPUNC09G04800.1"/>
    <property type="gene ID" value="OPUNC09G04800"/>
</dbReference>
<dbReference type="SMART" id="SM00248">
    <property type="entry name" value="ANK"/>
    <property type="match status" value="3"/>
</dbReference>
<dbReference type="InterPro" id="IPR036770">
    <property type="entry name" value="Ankyrin_rpt-contain_sf"/>
</dbReference>
<dbReference type="PROSITE" id="PS50297">
    <property type="entry name" value="ANK_REP_REGION"/>
    <property type="match status" value="1"/>
</dbReference>
<accession>A0A0E0LZS6</accession>
<keyword evidence="4" id="KW-1185">Reference proteome</keyword>
<feature type="region of interest" description="Disordered" evidence="2">
    <location>
        <begin position="323"/>
        <end position="342"/>
    </location>
</feature>
<feature type="repeat" description="ANK" evidence="1">
    <location>
        <begin position="190"/>
        <end position="211"/>
    </location>
</feature>
<reference evidence="3" key="2">
    <citation type="submission" date="2018-05" db="EMBL/GenBank/DDBJ databases">
        <title>OpunRS2 (Oryza punctata Reference Sequence Version 2).</title>
        <authorList>
            <person name="Zhang J."/>
            <person name="Kudrna D."/>
            <person name="Lee S."/>
            <person name="Talag J."/>
            <person name="Welchert J."/>
            <person name="Wing R.A."/>
        </authorList>
    </citation>
    <scope>NUCLEOTIDE SEQUENCE [LARGE SCALE GENOMIC DNA]</scope>
</reference>
<dbReference type="AlphaFoldDB" id="A0A0E0LZS6"/>
<dbReference type="Gene3D" id="1.25.40.20">
    <property type="entry name" value="Ankyrin repeat-containing domain"/>
    <property type="match status" value="2"/>
</dbReference>
<dbReference type="HOGENOM" id="CLU_000134_36_0_1"/>
<name>A0A0E0LZS6_ORYPU</name>
<dbReference type="Proteomes" id="UP000026962">
    <property type="component" value="Chromosome 9"/>
</dbReference>
<dbReference type="InterPro" id="IPR002110">
    <property type="entry name" value="Ankyrin_rpt"/>
</dbReference>
<evidence type="ECO:0000313" key="4">
    <source>
        <dbReference type="Proteomes" id="UP000026962"/>
    </source>
</evidence>
<evidence type="ECO:0000256" key="1">
    <source>
        <dbReference type="PROSITE-ProRule" id="PRU00023"/>
    </source>
</evidence>
<dbReference type="SUPFAM" id="SSF48403">
    <property type="entry name" value="Ankyrin repeat"/>
    <property type="match status" value="1"/>
</dbReference>